<feature type="domain" description="RanBP2-type" evidence="5">
    <location>
        <begin position="60"/>
        <end position="89"/>
    </location>
</feature>
<evidence type="ECO:0000313" key="7">
    <source>
        <dbReference type="Proteomes" id="UP000429607"/>
    </source>
</evidence>
<reference evidence="6 7" key="1">
    <citation type="submission" date="2018-09" db="EMBL/GenBank/DDBJ databases">
        <title>Genomic investigation of the strawberry pathogen Phytophthora fragariae indicates pathogenicity is determined by transcriptional variation in three key races.</title>
        <authorList>
            <person name="Adams T.M."/>
            <person name="Armitage A.D."/>
            <person name="Sobczyk M.K."/>
            <person name="Bates H.J."/>
            <person name="Dunwell J.M."/>
            <person name="Nellist C.F."/>
            <person name="Harrison R.J."/>
        </authorList>
    </citation>
    <scope>NUCLEOTIDE SEQUENCE [LARGE SCALE GENOMIC DNA]</scope>
    <source>
        <strain evidence="6 7">SCRP249</strain>
    </source>
</reference>
<dbReference type="EMBL" id="QXFV01000851">
    <property type="protein sequence ID" value="KAE9023729.1"/>
    <property type="molecule type" value="Genomic_DNA"/>
</dbReference>
<accession>A0A6A3LWG5</accession>
<dbReference type="PROSITE" id="PS01358">
    <property type="entry name" value="ZF_RANBP2_1"/>
    <property type="match status" value="1"/>
</dbReference>
<keyword evidence="2 4" id="KW-0863">Zinc-finger</keyword>
<comment type="caution">
    <text evidence="6">The sequence shown here is derived from an EMBL/GenBank/DDBJ whole genome shotgun (WGS) entry which is preliminary data.</text>
</comment>
<keyword evidence="3" id="KW-0862">Zinc</keyword>
<evidence type="ECO:0000256" key="4">
    <source>
        <dbReference type="PROSITE-ProRule" id="PRU00322"/>
    </source>
</evidence>
<organism evidence="6 7">
    <name type="scientific">Phytophthora rubi</name>
    <dbReference type="NCBI Taxonomy" id="129364"/>
    <lineage>
        <taxon>Eukaryota</taxon>
        <taxon>Sar</taxon>
        <taxon>Stramenopiles</taxon>
        <taxon>Oomycota</taxon>
        <taxon>Peronosporomycetes</taxon>
        <taxon>Peronosporales</taxon>
        <taxon>Peronosporaceae</taxon>
        <taxon>Phytophthora</taxon>
    </lineage>
</organism>
<protein>
    <recommendedName>
        <fullName evidence="5">RanBP2-type domain-containing protein</fullName>
    </recommendedName>
</protein>
<evidence type="ECO:0000313" key="6">
    <source>
        <dbReference type="EMBL" id="KAE9023729.1"/>
    </source>
</evidence>
<dbReference type="InterPro" id="IPR001876">
    <property type="entry name" value="Znf_RanBP2"/>
</dbReference>
<dbReference type="PROSITE" id="PS50199">
    <property type="entry name" value="ZF_RANBP2_2"/>
    <property type="match status" value="1"/>
</dbReference>
<name>A0A6A3LWG5_9STRA</name>
<evidence type="ECO:0000259" key="5">
    <source>
        <dbReference type="PROSITE" id="PS50199"/>
    </source>
</evidence>
<evidence type="ECO:0000256" key="3">
    <source>
        <dbReference type="ARBA" id="ARBA00022833"/>
    </source>
</evidence>
<proteinExistence type="predicted"/>
<gene>
    <name evidence="6" type="ORF">PR001_g12839</name>
</gene>
<dbReference type="Proteomes" id="UP000429607">
    <property type="component" value="Unassembled WGS sequence"/>
</dbReference>
<dbReference type="AlphaFoldDB" id="A0A6A3LWG5"/>
<keyword evidence="1" id="KW-0479">Metal-binding</keyword>
<sequence>MLSKPGAVLSEAARAARIESAVAAAVEELVDRVERQVLHDPEPSTEDALARAGLTLSDEDDDNWMCTLCTCRNSHDIFDCWSCNTSRTENAAATNHATTSPEDEIYYRIYGKFYSSGKVTVNAKYATTKQTWHVARICQRREEALGTQYYVLWIARCPMNRRYYKRSWEPREVLMVDGFASEIDLVDRWKASGEPKFETFWRQDDFGKRSIGANMTGLCMINALKRAAELAGRPDIVTQLDIDTFVADELKYNERDLTKGTSWKVVLRFLRRLRDEGRDFIFKAIEKDNFAIAGRRGARVMEEVPLRNGIYLVAAYGHTFVGHFFVLTVQGKTRRIYDLQEGKPIASAEGLINFYAFIRSFIVCKKK</sequence>
<dbReference type="GO" id="GO:0008270">
    <property type="term" value="F:zinc ion binding"/>
    <property type="evidence" value="ECO:0007669"/>
    <property type="project" value="UniProtKB-KW"/>
</dbReference>
<evidence type="ECO:0000256" key="1">
    <source>
        <dbReference type="ARBA" id="ARBA00022723"/>
    </source>
</evidence>
<evidence type="ECO:0000256" key="2">
    <source>
        <dbReference type="ARBA" id="ARBA00022771"/>
    </source>
</evidence>